<feature type="signal peptide" evidence="5">
    <location>
        <begin position="1"/>
        <end position="25"/>
    </location>
</feature>
<evidence type="ECO:0000256" key="1">
    <source>
        <dbReference type="ARBA" id="ARBA00010646"/>
    </source>
</evidence>
<sequence>MRIRSAIAVAAAVLATFTVAPPVFADSPSDTDSHHQVLGPEARSELAPAATDPGDGPMGLDVSHWDHPGEAPIDWTKVAAAGKSFAFIKATERTAYLNPAFATDIHEAAAAGLDVAPYHFYRGEFDPKEQAEFFVKTFHSAGYSGFAPGELPPVADVEWAANGGCPPGTTVDNVLTFLRTVQLLSGVRPMIYTQQSFVNSCLGGTTALGHYRLWTVDYSRTPPRLAPGFPDYTFWQYTIGAVDGVPTSATNKVDLDTFHGTARQLAELAHRCWRQH</sequence>
<reference evidence="6 7" key="1">
    <citation type="journal article" date="2019" name="Int. J. Syst. Evol. Microbiol.">
        <title>The Global Catalogue of Microorganisms (GCM) 10K type strain sequencing project: providing services to taxonomists for standard genome sequencing and annotation.</title>
        <authorList>
            <consortium name="The Broad Institute Genomics Platform"/>
            <consortium name="The Broad Institute Genome Sequencing Center for Infectious Disease"/>
            <person name="Wu L."/>
            <person name="Ma J."/>
        </authorList>
    </citation>
    <scope>NUCLEOTIDE SEQUENCE [LARGE SCALE GENOMIC DNA]</scope>
    <source>
        <strain evidence="6 7">JCM 14718</strain>
    </source>
</reference>
<dbReference type="InterPro" id="IPR018077">
    <property type="entry name" value="Glyco_hydro_fam25_subgr"/>
</dbReference>
<evidence type="ECO:0000256" key="4">
    <source>
        <dbReference type="SAM" id="MobiDB-lite"/>
    </source>
</evidence>
<dbReference type="RefSeq" id="WP_344307571.1">
    <property type="nucleotide sequence ID" value="NZ_BAAANY010000003.1"/>
</dbReference>
<evidence type="ECO:0000256" key="5">
    <source>
        <dbReference type="SAM" id="SignalP"/>
    </source>
</evidence>
<feature type="chain" id="PRO_5045271949" description="Lysozyme" evidence="5">
    <location>
        <begin position="26"/>
        <end position="276"/>
    </location>
</feature>
<feature type="region of interest" description="Disordered" evidence="4">
    <location>
        <begin position="27"/>
        <end position="54"/>
    </location>
</feature>
<evidence type="ECO:0000256" key="3">
    <source>
        <dbReference type="ARBA" id="ARBA00023295"/>
    </source>
</evidence>
<evidence type="ECO:0000313" key="7">
    <source>
        <dbReference type="Proteomes" id="UP001500618"/>
    </source>
</evidence>
<dbReference type="Gene3D" id="3.20.20.80">
    <property type="entry name" value="Glycosidases"/>
    <property type="match status" value="1"/>
</dbReference>
<dbReference type="EMBL" id="BAAANY010000003">
    <property type="protein sequence ID" value="GAA1662608.1"/>
    <property type="molecule type" value="Genomic_DNA"/>
</dbReference>
<dbReference type="SMART" id="SM00641">
    <property type="entry name" value="Glyco_25"/>
    <property type="match status" value="1"/>
</dbReference>
<organism evidence="6 7">
    <name type="scientific">Fodinicola feengrottensis</name>
    <dbReference type="NCBI Taxonomy" id="435914"/>
    <lineage>
        <taxon>Bacteria</taxon>
        <taxon>Bacillati</taxon>
        <taxon>Actinomycetota</taxon>
        <taxon>Actinomycetes</taxon>
        <taxon>Mycobacteriales</taxon>
        <taxon>Fodinicola</taxon>
    </lineage>
</organism>
<accession>A0ABN2G037</accession>
<dbReference type="InterPro" id="IPR002053">
    <property type="entry name" value="Glyco_hydro_25"/>
</dbReference>
<comment type="caution">
    <text evidence="6">The sequence shown here is derived from an EMBL/GenBank/DDBJ whole genome shotgun (WGS) entry which is preliminary data.</text>
</comment>
<gene>
    <name evidence="6" type="ORF">GCM10009765_10100</name>
</gene>
<dbReference type="CDD" id="cd00599">
    <property type="entry name" value="GH25_muramidase"/>
    <property type="match status" value="1"/>
</dbReference>
<dbReference type="InterPro" id="IPR017853">
    <property type="entry name" value="GH"/>
</dbReference>
<keyword evidence="3" id="KW-0326">Glycosidase</keyword>
<dbReference type="PANTHER" id="PTHR34135:SF2">
    <property type="entry name" value="LYSOZYME"/>
    <property type="match status" value="1"/>
</dbReference>
<dbReference type="SUPFAM" id="SSF51445">
    <property type="entry name" value="(Trans)glycosidases"/>
    <property type="match status" value="1"/>
</dbReference>
<dbReference type="PROSITE" id="PS51904">
    <property type="entry name" value="GLYCOSYL_HYDROL_F25_2"/>
    <property type="match status" value="1"/>
</dbReference>
<dbReference type="Proteomes" id="UP001500618">
    <property type="component" value="Unassembled WGS sequence"/>
</dbReference>
<evidence type="ECO:0008006" key="8">
    <source>
        <dbReference type="Google" id="ProtNLM"/>
    </source>
</evidence>
<keyword evidence="5" id="KW-0732">Signal</keyword>
<dbReference type="Pfam" id="PF01183">
    <property type="entry name" value="Glyco_hydro_25"/>
    <property type="match status" value="1"/>
</dbReference>
<name>A0ABN2G037_9ACTN</name>
<evidence type="ECO:0000313" key="6">
    <source>
        <dbReference type="EMBL" id="GAA1662608.1"/>
    </source>
</evidence>
<keyword evidence="7" id="KW-1185">Reference proteome</keyword>
<proteinExistence type="inferred from homology"/>
<protein>
    <recommendedName>
        <fullName evidence="8">Lysozyme</fullName>
    </recommendedName>
</protein>
<evidence type="ECO:0000256" key="2">
    <source>
        <dbReference type="ARBA" id="ARBA00022801"/>
    </source>
</evidence>
<dbReference type="PANTHER" id="PTHR34135">
    <property type="entry name" value="LYSOZYME"/>
    <property type="match status" value="1"/>
</dbReference>
<keyword evidence="2" id="KW-0378">Hydrolase</keyword>
<comment type="similarity">
    <text evidence="1">Belongs to the glycosyl hydrolase 25 family.</text>
</comment>